<dbReference type="InterPro" id="IPR010541">
    <property type="entry name" value="Prp3_C"/>
</dbReference>
<gene>
    <name evidence="3" type="ORF">FA10DRAFT_269755</name>
</gene>
<evidence type="ECO:0000313" key="3">
    <source>
        <dbReference type="EMBL" id="PWN87151.1"/>
    </source>
</evidence>
<protein>
    <recommendedName>
        <fullName evidence="2">Small nuclear ribonucleoprotein Prp3 C-terminal domain-containing protein</fullName>
    </recommendedName>
</protein>
<dbReference type="PANTHER" id="PTHR15955:SF8">
    <property type="entry name" value="RWD DOMAIN-CONTAINING PROTEIN 2B-RELATED"/>
    <property type="match status" value="1"/>
</dbReference>
<dbReference type="AlphaFoldDB" id="A0A316YD97"/>
<dbReference type="OrthoDB" id="432412at2759"/>
<dbReference type="CDD" id="cd24163">
    <property type="entry name" value="RWDD2_C"/>
    <property type="match status" value="1"/>
</dbReference>
<dbReference type="STRING" id="215250.A0A316YD97"/>
<feature type="coiled-coil region" evidence="1">
    <location>
        <begin position="135"/>
        <end position="169"/>
    </location>
</feature>
<dbReference type="EMBL" id="KZ819641">
    <property type="protein sequence ID" value="PWN87151.1"/>
    <property type="molecule type" value="Genomic_DNA"/>
</dbReference>
<keyword evidence="4" id="KW-1185">Reference proteome</keyword>
<dbReference type="InterPro" id="IPR017359">
    <property type="entry name" value="Phi-like"/>
</dbReference>
<organism evidence="3 4">
    <name type="scientific">Acaromyces ingoldii</name>
    <dbReference type="NCBI Taxonomy" id="215250"/>
    <lineage>
        <taxon>Eukaryota</taxon>
        <taxon>Fungi</taxon>
        <taxon>Dikarya</taxon>
        <taxon>Basidiomycota</taxon>
        <taxon>Ustilaginomycotina</taxon>
        <taxon>Exobasidiomycetes</taxon>
        <taxon>Exobasidiales</taxon>
        <taxon>Cryptobasidiaceae</taxon>
        <taxon>Acaromyces</taxon>
    </lineage>
</organism>
<dbReference type="RefSeq" id="XP_025374349.1">
    <property type="nucleotide sequence ID" value="XM_025522868.1"/>
</dbReference>
<dbReference type="GeneID" id="37044784"/>
<reference evidence="3 4" key="1">
    <citation type="journal article" date="2018" name="Mol. Biol. Evol.">
        <title>Broad Genomic Sampling Reveals a Smut Pathogenic Ancestry of the Fungal Clade Ustilaginomycotina.</title>
        <authorList>
            <person name="Kijpornyongpan T."/>
            <person name="Mondo S.J."/>
            <person name="Barry K."/>
            <person name="Sandor L."/>
            <person name="Lee J."/>
            <person name="Lipzen A."/>
            <person name="Pangilinan J."/>
            <person name="LaButti K."/>
            <person name="Hainaut M."/>
            <person name="Henrissat B."/>
            <person name="Grigoriev I.V."/>
            <person name="Spatafora J.W."/>
            <person name="Aime M.C."/>
        </authorList>
    </citation>
    <scope>NUCLEOTIDE SEQUENCE [LARGE SCALE GENOMIC DNA]</scope>
    <source>
        <strain evidence="3 4">MCA 4198</strain>
    </source>
</reference>
<evidence type="ECO:0000259" key="2">
    <source>
        <dbReference type="Pfam" id="PF06544"/>
    </source>
</evidence>
<dbReference type="PANTHER" id="PTHR15955">
    <property type="entry name" value="RWD DOMAIN CONTAINING PROTEIN 2"/>
    <property type="match status" value="1"/>
</dbReference>
<keyword evidence="1" id="KW-0175">Coiled coil</keyword>
<dbReference type="InParanoid" id="A0A316YD97"/>
<evidence type="ECO:0000313" key="4">
    <source>
        <dbReference type="Proteomes" id="UP000245768"/>
    </source>
</evidence>
<feature type="domain" description="Small nuclear ribonucleoprotein Prp3 C-terminal" evidence="2">
    <location>
        <begin position="183"/>
        <end position="272"/>
    </location>
</feature>
<proteinExistence type="predicted"/>
<sequence>MTAEQRRQQQLDEVRLLRASVGEDEFVWRGFEEDAARMARAVVEEDGLEDDGSAIEFGLRLHSQPELWLIVEFPQLKGDEAAGVRMYLTAPDLGRSSLEQLKAVLATHEREAREEGFDNVVFDSFTAVQSYLSDHPELVETAKDAEKQEAEAEAEVEEVKQKSGQVNDKQQRVTDEVRMARVIFWTHHLKAPSKKRDMASWCAELDVWGLVKSGYPGFLCFEGQEDDVGEMVRRIKALQWHAITVKTDERYGFTPPPGSADDNANVAALLCCRLATGHTARPDKKQDREAKVRPGMDEVESIKELLERLEMADVPNDEYQYALALRTKRQLHADGPLTRP</sequence>
<accession>A0A316YD97</accession>
<dbReference type="Proteomes" id="UP000245768">
    <property type="component" value="Unassembled WGS sequence"/>
</dbReference>
<evidence type="ECO:0000256" key="1">
    <source>
        <dbReference type="SAM" id="Coils"/>
    </source>
</evidence>
<name>A0A316YD97_9BASI</name>
<dbReference type="Pfam" id="PF06544">
    <property type="entry name" value="Prp3_C"/>
    <property type="match status" value="1"/>
</dbReference>
<dbReference type="InterPro" id="IPR059181">
    <property type="entry name" value="RWDD2A-B_C"/>
</dbReference>